<dbReference type="InterPro" id="IPR005135">
    <property type="entry name" value="Endo/exonuclease/phosphatase"/>
</dbReference>
<gene>
    <name evidence="3" type="ORF">FSB_LOCUS29425</name>
</gene>
<dbReference type="CDD" id="cd06222">
    <property type="entry name" value="RNase_H_like"/>
    <property type="match status" value="1"/>
</dbReference>
<dbReference type="InterPro" id="IPR043502">
    <property type="entry name" value="DNA/RNA_pol_sf"/>
</dbReference>
<dbReference type="GO" id="GO:0004523">
    <property type="term" value="F:RNA-DNA hybrid ribonuclease activity"/>
    <property type="evidence" value="ECO:0007669"/>
    <property type="project" value="InterPro"/>
</dbReference>
<dbReference type="SUPFAM" id="SSF56219">
    <property type="entry name" value="DNase I-like"/>
    <property type="match status" value="1"/>
</dbReference>
<evidence type="ECO:0000313" key="3">
    <source>
        <dbReference type="EMBL" id="SPD01543.1"/>
    </source>
</evidence>
<dbReference type="InterPro" id="IPR025558">
    <property type="entry name" value="DUF4283"/>
</dbReference>
<dbReference type="Pfam" id="PF14111">
    <property type="entry name" value="DUF4283"/>
    <property type="match status" value="1"/>
</dbReference>
<dbReference type="InterPro" id="IPR036691">
    <property type="entry name" value="Endo/exonu/phosph_ase_sf"/>
</dbReference>
<dbReference type="CDD" id="cd01650">
    <property type="entry name" value="RT_nLTR_like"/>
    <property type="match status" value="1"/>
</dbReference>
<feature type="region of interest" description="Disordered" evidence="1">
    <location>
        <begin position="1442"/>
        <end position="1469"/>
    </location>
</feature>
<dbReference type="Gene3D" id="3.60.10.10">
    <property type="entry name" value="Endonuclease/exonuclease/phosphatase"/>
    <property type="match status" value="1"/>
</dbReference>
<dbReference type="Pfam" id="PF00078">
    <property type="entry name" value="RVT_1"/>
    <property type="match status" value="1"/>
</dbReference>
<dbReference type="InterPro" id="IPR026960">
    <property type="entry name" value="RVT-Znf"/>
</dbReference>
<dbReference type="GO" id="GO:0003676">
    <property type="term" value="F:nucleic acid binding"/>
    <property type="evidence" value="ECO:0007669"/>
    <property type="project" value="InterPro"/>
</dbReference>
<dbReference type="InterPro" id="IPR000477">
    <property type="entry name" value="RT_dom"/>
</dbReference>
<dbReference type="InterPro" id="IPR012337">
    <property type="entry name" value="RNaseH-like_sf"/>
</dbReference>
<evidence type="ECO:0000259" key="2">
    <source>
        <dbReference type="PROSITE" id="PS50878"/>
    </source>
</evidence>
<evidence type="ECO:0000256" key="1">
    <source>
        <dbReference type="SAM" id="MobiDB-lite"/>
    </source>
</evidence>
<accession>A0A2N9GPY1</accession>
<dbReference type="InterPro" id="IPR044730">
    <property type="entry name" value="RNase_H-like_dom_plant"/>
</dbReference>
<dbReference type="SUPFAM" id="SSF56672">
    <property type="entry name" value="DNA/RNA polymerases"/>
    <property type="match status" value="1"/>
</dbReference>
<dbReference type="InterPro" id="IPR002156">
    <property type="entry name" value="RNaseH_domain"/>
</dbReference>
<dbReference type="InterPro" id="IPR025836">
    <property type="entry name" value="Zn_knuckle_CX2CX4HX4C"/>
</dbReference>
<organism evidence="3">
    <name type="scientific">Fagus sylvatica</name>
    <name type="common">Beechnut</name>
    <dbReference type="NCBI Taxonomy" id="28930"/>
    <lineage>
        <taxon>Eukaryota</taxon>
        <taxon>Viridiplantae</taxon>
        <taxon>Streptophyta</taxon>
        <taxon>Embryophyta</taxon>
        <taxon>Tracheophyta</taxon>
        <taxon>Spermatophyta</taxon>
        <taxon>Magnoliopsida</taxon>
        <taxon>eudicotyledons</taxon>
        <taxon>Gunneridae</taxon>
        <taxon>Pentapetalae</taxon>
        <taxon>rosids</taxon>
        <taxon>fabids</taxon>
        <taxon>Fagales</taxon>
        <taxon>Fagaceae</taxon>
        <taxon>Fagus</taxon>
    </lineage>
</organism>
<dbReference type="Pfam" id="PF13456">
    <property type="entry name" value="RVT_3"/>
    <property type="match status" value="1"/>
</dbReference>
<proteinExistence type="predicted"/>
<dbReference type="SUPFAM" id="SSF53098">
    <property type="entry name" value="Ribonuclease H-like"/>
    <property type="match status" value="1"/>
</dbReference>
<dbReference type="Pfam" id="PF14392">
    <property type="entry name" value="zf-CCHC_4"/>
    <property type="match status" value="1"/>
</dbReference>
<name>A0A2N9GPY1_FAGSY</name>
<feature type="compositionally biased region" description="Polar residues" evidence="1">
    <location>
        <begin position="1443"/>
        <end position="1457"/>
    </location>
</feature>
<dbReference type="Gene3D" id="3.30.420.10">
    <property type="entry name" value="Ribonuclease H-like superfamily/Ribonuclease H"/>
    <property type="match status" value="1"/>
</dbReference>
<dbReference type="PANTHER" id="PTHR33116:SF86">
    <property type="entry name" value="REVERSE TRANSCRIPTASE DOMAIN-CONTAINING PROTEIN"/>
    <property type="match status" value="1"/>
</dbReference>
<dbReference type="InterPro" id="IPR036397">
    <property type="entry name" value="RNaseH_sf"/>
</dbReference>
<dbReference type="PANTHER" id="PTHR33116">
    <property type="entry name" value="REVERSE TRANSCRIPTASE ZINC-BINDING DOMAIN-CONTAINING PROTEIN-RELATED-RELATED"/>
    <property type="match status" value="1"/>
</dbReference>
<reference evidence="3" key="1">
    <citation type="submission" date="2018-02" db="EMBL/GenBank/DDBJ databases">
        <authorList>
            <person name="Cohen D.B."/>
            <person name="Kent A.D."/>
        </authorList>
    </citation>
    <scope>NUCLEOTIDE SEQUENCE</scope>
</reference>
<dbReference type="PROSITE" id="PS50878">
    <property type="entry name" value="RT_POL"/>
    <property type="match status" value="1"/>
</dbReference>
<dbReference type="EMBL" id="OIVN01002212">
    <property type="protein sequence ID" value="SPD01543.1"/>
    <property type="molecule type" value="Genomic_DNA"/>
</dbReference>
<sequence>MESLEELWEKFSLSEVEGNMVDLLSTPDQPKSYLAARFLTRRILNVESVARTFKPLWRTDHGFIVRDMNENRLVFVFEDEADRERVMMGEPWAYDKHLVVLQRIEEDEAIDDVLFCKTSFWVQMHGLPVRRMNHETAVTIGSSLGSIVQVAEGEANVEGGTAMRLRVNLDITKPLCRGRKVRFEKDRETWITFRYERLPNFCYWCGHVTHSDKDCPHWLRNKDSLRLEEQQFGPWLRAPNERPWRKLEIKVEVPQRTMNALAWNCRGLGNPRTVQELARLVRAQDPAVVFLIETWQDDGPLERLRCQLQFKNKFVAKSRNKGGGLCLFWKKEIKLRVHSFSPSHIDAIINENQQDIWRLTGFYGAPETRNREESWALLRRLSSQYSIPWCCLGDFNELVRIEEKQGRHCRSERQMQLFRDVLDDFGFMDLGFTGPPFTWTNNRIGDMTWERLDRVVATPNWVSLFPSARVHHLDCRWSDHKPIWVGTEKLVNPIRKPFRFEEVWTSELGCEETIEASWRMPKPGVPMYTVWEKIHECRRGLKKWSKYSFGNIKLQIRETEDQLKAAEAKSMKGSDHAQVIRLKNKLHALLAKDERLWRQCSRAEWLREGDQNTRYFHSKATQRRRRNHVYRLRDNTGTWTSNQDQVPPLFINYYHSLFTTANPAHVEQVTDCIAPIVTDEMNRSLTREFTSDEVTKALKQMAPLKSPGPDGLPPVFYQKYWHLIGEDVTKAVLTCLNIGKILKAINHTYITLIPKVKNPEEVKEFRPISLCNVIYKLLSKVLTNRLKSILPKIVSESQSAFVPGRLITDNILVAFETLHHMHHQKKGKFGSMALKLDMSKAYDRVEWKYLKSVMEQLGFHSKWVTLMMECITTVSYSILVNGEPHGFIKPSRGLRQGDSLSPYLFLFCAEGFHSLIQRAKMAGELQGVSISRGGPKLTHLFFADDSLLFCKATAQDVTRIQDILNVYEHASGQQINKSKTTIFFSKSTTQADQNTILGMLGVPAIKQYEKYLGLPSLVGRAKYSSFAQIKERVWSKLKGWKEKLMSQAGREVLIKAVAQAIPTYAMSCFRLPARLIKEIEVLIRRFWWGQSGDRGKMHWVPWNTLCKSKKAGGLGLRDLGMFNEALLAKQVWRLMHNTSSLFYRVFKSKYFPRCSILEAKPNYRGSLAWKSILGATQLIDKGLIWRVGSGQKIRIWEDKWLPMRDHNAILSPRPPQSPVTYVRQLIDEQSNTWKEGVVKSLFMPHEAEAILGIPLSSKHPSDTAVWGGTKNGVYSVRSGYHTLLNESYHDNPGPSNTSFEAKVWNTIWGLKIPAKIRHFLWRACHESLPTGINLHHRHVIQDPSCGNCNYWNETVLHALWQCNTLEEIWNSVPWGRRLVHNHYLNFMELFHHCHLDLSPSELQLFAFTTWPIWYRQNYQRLNQQPAPLNQLMPRAQHLLSEFQAAQESPSSTSGQSDPPTKVSWKPPPPGRYKANYDGAFFEDSNEAGIGVIIRNHRGAVMASLCQRIPFPHSVEAMEAYAARSAVELSNDLGLKEVDIEGDSQTIVNALCNPEPCNTLYGHLVNDTKLIAQDSLSVFFLHVKRDGNVLAHSLAKRAKFSKPFEVWMESVPPDLISILCNDFIIQ</sequence>
<dbReference type="Pfam" id="PF13966">
    <property type="entry name" value="zf-RVT"/>
    <property type="match status" value="1"/>
</dbReference>
<protein>
    <recommendedName>
        <fullName evidence="2">Reverse transcriptase domain-containing protein</fullName>
    </recommendedName>
</protein>
<dbReference type="Pfam" id="PF03372">
    <property type="entry name" value="Exo_endo_phos"/>
    <property type="match status" value="1"/>
</dbReference>
<feature type="domain" description="Reverse transcriptase" evidence="2">
    <location>
        <begin position="734"/>
        <end position="1016"/>
    </location>
</feature>